<organism evidence="1 2">
    <name type="scientific">Paramecium pentaurelia</name>
    <dbReference type="NCBI Taxonomy" id="43138"/>
    <lineage>
        <taxon>Eukaryota</taxon>
        <taxon>Sar</taxon>
        <taxon>Alveolata</taxon>
        <taxon>Ciliophora</taxon>
        <taxon>Intramacronucleata</taxon>
        <taxon>Oligohymenophorea</taxon>
        <taxon>Peniculida</taxon>
        <taxon>Parameciidae</taxon>
        <taxon>Paramecium</taxon>
    </lineage>
</organism>
<dbReference type="OrthoDB" id="306860at2759"/>
<accession>A0A8S1YCY1</accession>
<evidence type="ECO:0000313" key="2">
    <source>
        <dbReference type="Proteomes" id="UP000689195"/>
    </source>
</evidence>
<comment type="caution">
    <text evidence="1">The sequence shown here is derived from an EMBL/GenBank/DDBJ whole genome shotgun (WGS) entry which is preliminary data.</text>
</comment>
<gene>
    <name evidence="1" type="ORF">PPENT_87.1.T1640075</name>
</gene>
<keyword evidence="2" id="KW-1185">Reference proteome</keyword>
<name>A0A8S1YCY1_9CILI</name>
<protein>
    <submittedName>
        <fullName evidence="1">Uncharacterized protein</fullName>
    </submittedName>
</protein>
<evidence type="ECO:0000313" key="1">
    <source>
        <dbReference type="EMBL" id="CAD8211619.1"/>
    </source>
</evidence>
<reference evidence="1" key="1">
    <citation type="submission" date="2021-01" db="EMBL/GenBank/DDBJ databases">
        <authorList>
            <consortium name="Genoscope - CEA"/>
            <person name="William W."/>
        </authorList>
    </citation>
    <scope>NUCLEOTIDE SEQUENCE</scope>
</reference>
<proteinExistence type="predicted"/>
<sequence>MYKLNTIQGHSFFNFQTPINHLSKKNLFQTATEIKPKKIDSNGKLILAQSLPKEYWFRDYDRNIFNKKQKKEWHKLNRHYNPIYFIRMEYYRHLQTYQNRSNTSSPSKKWKQYRNISLNKKSQLIMTPNIIKQKFQETLHLLIPQKSQSSFKSDRCSLPSSNKQTNNKNWITNKQLKKLNRLESSRTEYIPSFLSIDKQIKDSNINQSNLNNNSLTQNKEIFQKQLTPRNRFLKDCCKLYGLDWHIRSSIKKLEFSELIQLTESNETKCDKIEISPKSIEKSNYKQNNLLKLIKKQKELQQNQKERLYCTSQKKNKLNSSNNRVMNAYFPSLKKINKRNFS</sequence>
<dbReference type="EMBL" id="CAJJDO010000164">
    <property type="protein sequence ID" value="CAD8211619.1"/>
    <property type="molecule type" value="Genomic_DNA"/>
</dbReference>
<dbReference type="AlphaFoldDB" id="A0A8S1YCY1"/>
<dbReference type="Proteomes" id="UP000689195">
    <property type="component" value="Unassembled WGS sequence"/>
</dbReference>